<evidence type="ECO:0000256" key="3">
    <source>
        <dbReference type="ARBA" id="ARBA00022448"/>
    </source>
</evidence>
<feature type="transmembrane region" description="Helical" evidence="8">
    <location>
        <begin position="71"/>
        <end position="95"/>
    </location>
</feature>
<feature type="transmembrane region" description="Helical" evidence="8">
    <location>
        <begin position="463"/>
        <end position="483"/>
    </location>
</feature>
<evidence type="ECO:0000313" key="9">
    <source>
        <dbReference type="EMBL" id="RKP51832.1"/>
    </source>
</evidence>
<protein>
    <submittedName>
        <fullName evidence="9">Fe(3+)-hydroxamate ABC transporter permease FhuB</fullName>
    </submittedName>
</protein>
<dbReference type="Proteomes" id="UP000270342">
    <property type="component" value="Unassembled WGS sequence"/>
</dbReference>
<evidence type="ECO:0000256" key="8">
    <source>
        <dbReference type="SAM" id="Phobius"/>
    </source>
</evidence>
<feature type="transmembrane region" description="Helical" evidence="8">
    <location>
        <begin position="254"/>
        <end position="282"/>
    </location>
</feature>
<gene>
    <name evidence="9" type="primary">fhuB</name>
    <name evidence="9" type="ORF">D7S86_17925</name>
</gene>
<feature type="transmembrane region" description="Helical" evidence="8">
    <location>
        <begin position="582"/>
        <end position="604"/>
    </location>
</feature>
<keyword evidence="10" id="KW-1185">Reference proteome</keyword>
<keyword evidence="4" id="KW-1003">Cell membrane</keyword>
<dbReference type="Gene3D" id="1.10.3470.10">
    <property type="entry name" value="ABC transporter involved in vitamin B12 uptake, BtuC"/>
    <property type="match status" value="2"/>
</dbReference>
<proteinExistence type="inferred from homology"/>
<feature type="transmembrane region" description="Helical" evidence="8">
    <location>
        <begin position="107"/>
        <end position="126"/>
    </location>
</feature>
<keyword evidence="3" id="KW-0813">Transport</keyword>
<dbReference type="Pfam" id="PF01032">
    <property type="entry name" value="FecCD"/>
    <property type="match status" value="2"/>
</dbReference>
<evidence type="ECO:0000256" key="5">
    <source>
        <dbReference type="ARBA" id="ARBA00022692"/>
    </source>
</evidence>
<keyword evidence="5 8" id="KW-0812">Transmembrane</keyword>
<dbReference type="AlphaFoldDB" id="A0A494XPU6"/>
<evidence type="ECO:0000256" key="1">
    <source>
        <dbReference type="ARBA" id="ARBA00004651"/>
    </source>
</evidence>
<feature type="transmembrane region" description="Helical" evidence="8">
    <location>
        <begin position="318"/>
        <end position="341"/>
    </location>
</feature>
<dbReference type="GO" id="GO:0022857">
    <property type="term" value="F:transmembrane transporter activity"/>
    <property type="evidence" value="ECO:0007669"/>
    <property type="project" value="InterPro"/>
</dbReference>
<name>A0A494XPU6_9BURK</name>
<keyword evidence="6 8" id="KW-1133">Transmembrane helix</keyword>
<feature type="transmembrane region" description="Helical" evidence="8">
    <location>
        <begin position="406"/>
        <end position="426"/>
    </location>
</feature>
<accession>A0A494XPU6</accession>
<dbReference type="SUPFAM" id="SSF81345">
    <property type="entry name" value="ABC transporter involved in vitamin B12 uptake, BtuC"/>
    <property type="match status" value="2"/>
</dbReference>
<feature type="transmembrane region" description="Helical" evidence="8">
    <location>
        <begin position="362"/>
        <end position="386"/>
    </location>
</feature>
<evidence type="ECO:0000256" key="7">
    <source>
        <dbReference type="ARBA" id="ARBA00023136"/>
    </source>
</evidence>
<dbReference type="GO" id="GO:0033214">
    <property type="term" value="P:siderophore-iron import into cell"/>
    <property type="evidence" value="ECO:0007669"/>
    <property type="project" value="TreeGrafter"/>
</dbReference>
<feature type="transmembrane region" description="Helical" evidence="8">
    <location>
        <begin position="163"/>
        <end position="183"/>
    </location>
</feature>
<evidence type="ECO:0000256" key="2">
    <source>
        <dbReference type="ARBA" id="ARBA00007935"/>
    </source>
</evidence>
<dbReference type="InterPro" id="IPR000522">
    <property type="entry name" value="ABC_transptr_permease_BtuC"/>
</dbReference>
<dbReference type="PANTHER" id="PTHR30472">
    <property type="entry name" value="FERRIC ENTEROBACTIN TRANSPORT SYSTEM PERMEASE PROTEIN"/>
    <property type="match status" value="1"/>
</dbReference>
<dbReference type="NCBIfam" id="NF007866">
    <property type="entry name" value="PRK10577.1-2"/>
    <property type="match status" value="1"/>
</dbReference>
<feature type="transmembrane region" description="Helical" evidence="8">
    <location>
        <begin position="215"/>
        <end position="234"/>
    </location>
</feature>
<dbReference type="GO" id="GO:0005886">
    <property type="term" value="C:plasma membrane"/>
    <property type="evidence" value="ECO:0007669"/>
    <property type="project" value="UniProtKB-SubCell"/>
</dbReference>
<dbReference type="EMBL" id="RBZU01000008">
    <property type="protein sequence ID" value="RKP51832.1"/>
    <property type="molecule type" value="Genomic_DNA"/>
</dbReference>
<keyword evidence="7 8" id="KW-0472">Membrane</keyword>
<dbReference type="InterPro" id="IPR037294">
    <property type="entry name" value="ABC_BtuC-like"/>
</dbReference>
<feature type="transmembrane region" description="Helical" evidence="8">
    <location>
        <begin position="132"/>
        <end position="151"/>
    </location>
</feature>
<dbReference type="PANTHER" id="PTHR30472:SF37">
    <property type="entry name" value="FE(3+) DICITRATE TRANSPORT SYSTEM PERMEASE PROTEIN FECD-RELATED"/>
    <property type="match status" value="1"/>
</dbReference>
<reference evidence="9 10" key="1">
    <citation type="submission" date="2018-10" db="EMBL/GenBank/DDBJ databases">
        <title>Robbsia sp. DHC34, isolated from soil.</title>
        <authorList>
            <person name="Gao Z.-H."/>
            <person name="Qiu L.-H."/>
        </authorList>
    </citation>
    <scope>NUCLEOTIDE SEQUENCE [LARGE SCALE GENOMIC DNA]</scope>
    <source>
        <strain evidence="9 10">DHC34</strain>
    </source>
</reference>
<evidence type="ECO:0000256" key="6">
    <source>
        <dbReference type="ARBA" id="ARBA00022989"/>
    </source>
</evidence>
<sequence length="672" mass="69280">MTHMNANTRLPHAPAAHLVQGHARPWRLPAALFAATGVLALYSLSLTLPVSEWFSPHAASPVATIHALVALYAWLPRLAISILAGLALGLASTIFQQVLRNPLAEPLTLGVSAGANLALTSMAIWAPAALASARFGIAFGGAACAMFVTLAMTRRKRFAPVPVALAGMIVNLYCGAVALVLTIAHERTLVAIFIWGAGSLSQNGWSGVAWMLPQVAFGIACAAWLVRPLTLFTLHDEGANQLGLRVVCTRPLALAVAVALSASVVSTVGVIGFVGLAAPALARLNGARRLRDQLVWAPLTCAGLLALTDQVVQCIPDIAGATLPAGAATALFGAPLLLWLMHRARADRGRTVSSEPSVSQRCSAVIPVLLGVLAIETIVSLCFAQTLDGWHWTPIHELTSVAYWRVPRMVASCGAGIMLAVSGALLQRLSGNPMASPELLGVSGAAMLGVLVATMVTSTLSTGGLVSASLAGSLCGLVALIVFARRSRFSAQPMLLAGVALAALSQSAIGIVMAHGSAYASLLRSLTMGSTYLIEPALASCVALAAVLALVAAASCARWLDILPLGTTIADGLGVNSRRAQGVLLVIAALATAGATIVVGPLSFVGLLAPHIARLIGLSKARSQLIGAALIGAVIMVFADWAGRNMIFPQQLPSGLLASLIGGPYLVWLLRR</sequence>
<comment type="similarity">
    <text evidence="2">Belongs to the binding-protein-dependent transport system permease family. FecCD subfamily.</text>
</comment>
<comment type="subcellular location">
    <subcellularLocation>
        <location evidence="1">Cell membrane</location>
        <topology evidence="1">Multi-pass membrane protein</topology>
    </subcellularLocation>
</comment>
<comment type="caution">
    <text evidence="9">The sequence shown here is derived from an EMBL/GenBank/DDBJ whole genome shotgun (WGS) entry which is preliminary data.</text>
</comment>
<feature type="transmembrane region" description="Helical" evidence="8">
    <location>
        <begin position="537"/>
        <end position="561"/>
    </location>
</feature>
<organism evidence="9 10">
    <name type="scientific">Pararobbsia silviterrae</name>
    <dbReference type="NCBI Taxonomy" id="1792498"/>
    <lineage>
        <taxon>Bacteria</taxon>
        <taxon>Pseudomonadati</taxon>
        <taxon>Pseudomonadota</taxon>
        <taxon>Betaproteobacteria</taxon>
        <taxon>Burkholderiales</taxon>
        <taxon>Burkholderiaceae</taxon>
        <taxon>Pararobbsia</taxon>
    </lineage>
</organism>
<evidence type="ECO:0000313" key="10">
    <source>
        <dbReference type="Proteomes" id="UP000270342"/>
    </source>
</evidence>
<feature type="transmembrane region" description="Helical" evidence="8">
    <location>
        <begin position="30"/>
        <end position="51"/>
    </location>
</feature>
<feature type="transmembrane region" description="Helical" evidence="8">
    <location>
        <begin position="438"/>
        <end position="457"/>
    </location>
</feature>
<feature type="transmembrane region" description="Helical" evidence="8">
    <location>
        <begin position="654"/>
        <end position="670"/>
    </location>
</feature>
<evidence type="ECO:0000256" key="4">
    <source>
        <dbReference type="ARBA" id="ARBA00022475"/>
    </source>
</evidence>
<feature type="transmembrane region" description="Helical" evidence="8">
    <location>
        <begin position="495"/>
        <end position="517"/>
    </location>
</feature>
<dbReference type="CDD" id="cd06550">
    <property type="entry name" value="TM_ABC_iron-siderophores_like"/>
    <property type="match status" value="2"/>
</dbReference>